<protein>
    <submittedName>
        <fullName evidence="6">ATPase AAA-type core domain-containing protein</fullName>
    </submittedName>
</protein>
<organism evidence="5 6">
    <name type="scientific">Meloidogyne javanica</name>
    <name type="common">Root-knot nematode worm</name>
    <dbReference type="NCBI Taxonomy" id="6303"/>
    <lineage>
        <taxon>Eukaryota</taxon>
        <taxon>Metazoa</taxon>
        <taxon>Ecdysozoa</taxon>
        <taxon>Nematoda</taxon>
        <taxon>Chromadorea</taxon>
        <taxon>Rhabditida</taxon>
        <taxon>Tylenchina</taxon>
        <taxon>Tylenchomorpha</taxon>
        <taxon>Tylenchoidea</taxon>
        <taxon>Meloidogynidae</taxon>
        <taxon>Meloidogyninae</taxon>
        <taxon>Meloidogyne</taxon>
        <taxon>Meloidogyne incognita group</taxon>
    </lineage>
</organism>
<dbReference type="InterPro" id="IPR044539">
    <property type="entry name" value="Pch2-like"/>
</dbReference>
<evidence type="ECO:0000313" key="6">
    <source>
        <dbReference type="WBParaSite" id="scaffold22229_cov145.g19872"/>
    </source>
</evidence>
<dbReference type="Proteomes" id="UP000887561">
    <property type="component" value="Unplaced"/>
</dbReference>
<dbReference type="GO" id="GO:0005634">
    <property type="term" value="C:nucleus"/>
    <property type="evidence" value="ECO:0007669"/>
    <property type="project" value="TreeGrafter"/>
</dbReference>
<comment type="similarity">
    <text evidence="3">Belongs to the AAA ATPase family.</text>
</comment>
<evidence type="ECO:0000313" key="5">
    <source>
        <dbReference type="Proteomes" id="UP000887561"/>
    </source>
</evidence>
<dbReference type="GO" id="GO:0051598">
    <property type="term" value="P:meiotic recombination checkpoint signaling"/>
    <property type="evidence" value="ECO:0007669"/>
    <property type="project" value="TreeGrafter"/>
</dbReference>
<evidence type="ECO:0000256" key="3">
    <source>
        <dbReference type="RuleBase" id="RU003651"/>
    </source>
</evidence>
<dbReference type="AlphaFoldDB" id="A0A915M1B2"/>
<dbReference type="PANTHER" id="PTHR45991:SF1">
    <property type="entry name" value="PACHYTENE CHECKPOINT PROTEIN 2 HOMOLOG"/>
    <property type="match status" value="1"/>
</dbReference>
<sequence length="278" mass="31917">MPQYIFNPHTFLLSDEQNNKIGRNILRIFIECLDKSRGSRIDLTTERLEAANYYFYTANNYGEMAEEVAEKENNEGDSQVGTFQWELPSIEFEGFWENLIYEIDDCPKSKLTNFISTSLKFARFGVDPKILSRNHLILLNVNSHSLFSKWFSESGKLIQKLFSKIEELAERTDRLIFVLIDEVESLTIGRETAFSGNDPTDSIRAVNAMLTQLDRLKRFSNVFIICTSNIERALDAAFVDRIGLSLYFKSPNLEVIDSILTNCVDEMKRVKGLFANDG</sequence>
<dbReference type="InterPro" id="IPR003960">
    <property type="entry name" value="ATPase_AAA_CS"/>
</dbReference>
<dbReference type="Pfam" id="PF00004">
    <property type="entry name" value="AAA"/>
    <property type="match status" value="1"/>
</dbReference>
<name>A0A915M1B2_MELJA</name>
<keyword evidence="5" id="KW-1185">Reference proteome</keyword>
<keyword evidence="1 3" id="KW-0547">Nucleotide-binding</keyword>
<evidence type="ECO:0000256" key="1">
    <source>
        <dbReference type="ARBA" id="ARBA00022741"/>
    </source>
</evidence>
<feature type="domain" description="ATPase AAA-type core" evidence="4">
    <location>
        <begin position="138"/>
        <end position="248"/>
    </location>
</feature>
<dbReference type="InterPro" id="IPR003959">
    <property type="entry name" value="ATPase_AAA_core"/>
</dbReference>
<dbReference type="GO" id="GO:0005524">
    <property type="term" value="F:ATP binding"/>
    <property type="evidence" value="ECO:0007669"/>
    <property type="project" value="UniProtKB-KW"/>
</dbReference>
<accession>A0A915M1B2</accession>
<dbReference type="WBParaSite" id="scaffold22229_cov145.g19872">
    <property type="protein sequence ID" value="scaffold22229_cov145.g19872"/>
    <property type="gene ID" value="scaffold22229_cov145.g19872"/>
</dbReference>
<dbReference type="GO" id="GO:0005694">
    <property type="term" value="C:chromosome"/>
    <property type="evidence" value="ECO:0007669"/>
    <property type="project" value="TreeGrafter"/>
</dbReference>
<dbReference type="PROSITE" id="PS00674">
    <property type="entry name" value="AAA"/>
    <property type="match status" value="1"/>
</dbReference>
<dbReference type="InterPro" id="IPR027417">
    <property type="entry name" value="P-loop_NTPase"/>
</dbReference>
<reference evidence="6" key="1">
    <citation type="submission" date="2022-11" db="UniProtKB">
        <authorList>
            <consortium name="WormBaseParasite"/>
        </authorList>
    </citation>
    <scope>IDENTIFICATION</scope>
</reference>
<evidence type="ECO:0000256" key="2">
    <source>
        <dbReference type="ARBA" id="ARBA00022840"/>
    </source>
</evidence>
<dbReference type="PANTHER" id="PTHR45991">
    <property type="entry name" value="PACHYTENE CHECKPOINT PROTEIN 2"/>
    <property type="match status" value="1"/>
</dbReference>
<keyword evidence="2 3" id="KW-0067">ATP-binding</keyword>
<dbReference type="Gene3D" id="3.40.50.300">
    <property type="entry name" value="P-loop containing nucleotide triphosphate hydrolases"/>
    <property type="match status" value="1"/>
</dbReference>
<dbReference type="SUPFAM" id="SSF52540">
    <property type="entry name" value="P-loop containing nucleoside triphosphate hydrolases"/>
    <property type="match status" value="1"/>
</dbReference>
<dbReference type="GO" id="GO:0016887">
    <property type="term" value="F:ATP hydrolysis activity"/>
    <property type="evidence" value="ECO:0007669"/>
    <property type="project" value="InterPro"/>
</dbReference>
<proteinExistence type="inferred from homology"/>
<evidence type="ECO:0000259" key="4">
    <source>
        <dbReference type="Pfam" id="PF00004"/>
    </source>
</evidence>
<dbReference type="GO" id="GO:0007131">
    <property type="term" value="P:reciprocal meiotic recombination"/>
    <property type="evidence" value="ECO:0007669"/>
    <property type="project" value="TreeGrafter"/>
</dbReference>